<keyword evidence="2" id="KW-1133">Transmembrane helix</keyword>
<gene>
    <name evidence="4" type="ORF">J2Z34_001506</name>
</gene>
<feature type="transmembrane region" description="Helical" evidence="2">
    <location>
        <begin position="42"/>
        <end position="65"/>
    </location>
</feature>
<proteinExistence type="inferred from homology"/>
<name>A0ABS4G3B4_9CLOT</name>
<dbReference type="InterPro" id="IPR029063">
    <property type="entry name" value="SAM-dependent_MTases_sf"/>
</dbReference>
<accession>A0ABS4G3B4</accession>
<dbReference type="InterPro" id="IPR036291">
    <property type="entry name" value="NAD(P)-bd_dom_sf"/>
</dbReference>
<feature type="transmembrane region" description="Helical" evidence="2">
    <location>
        <begin position="104"/>
        <end position="125"/>
    </location>
</feature>
<dbReference type="SUPFAM" id="SSF51735">
    <property type="entry name" value="NAD(P)-binding Rossmann-fold domains"/>
    <property type="match status" value="1"/>
</dbReference>
<protein>
    <submittedName>
        <fullName evidence="4">FlaA1/EpsC-like NDP-sugar epimerase</fullName>
    </submittedName>
</protein>
<keyword evidence="2" id="KW-0812">Transmembrane</keyword>
<evidence type="ECO:0000313" key="5">
    <source>
        <dbReference type="Proteomes" id="UP001519271"/>
    </source>
</evidence>
<dbReference type="SUPFAM" id="SSF53335">
    <property type="entry name" value="S-adenosyl-L-methionine-dependent methyltransferases"/>
    <property type="match status" value="1"/>
</dbReference>
<feature type="transmembrane region" description="Helical" evidence="2">
    <location>
        <begin position="146"/>
        <end position="162"/>
    </location>
</feature>
<dbReference type="InterPro" id="IPR003869">
    <property type="entry name" value="Polysac_CapD-like"/>
</dbReference>
<dbReference type="EMBL" id="JAGGKC010000010">
    <property type="protein sequence ID" value="MBP1919021.1"/>
    <property type="molecule type" value="Genomic_DNA"/>
</dbReference>
<dbReference type="PANTHER" id="PTHR43318:SF1">
    <property type="entry name" value="POLYSACCHARIDE BIOSYNTHESIS PROTEIN EPSC-RELATED"/>
    <property type="match status" value="1"/>
</dbReference>
<sequence>MDILRRWRIPFQILVDAIFVMFAYYGAAYFSYTSNIPNSTLIVFKNALVAFIVIYILIFYVFGIYKILWTFAGTDEFLIAIAAGIISHLVCVVLSKLMNFEIEYSIQLLAGIFAILLSCSFRILFRVHRRIQVLRGKHSRTLRKNALIVGGGAAGAIVIKEMKKSVNDEYNPVAVIDDDKYKLGTSILGVKVVGNRYCIEEISRKYSIDVILLAIPSGSTDDKKEILDICKKTDCRIQLVPGIDELFDDENILSKVRDVDVDDLLGREPVKLDMQGITDYIEDKVVLVTGGGGSIGSELCRQIVKFKPKMLIVLDIYENNAYDLQNELKYSCPDINLKTVIASVRDKKRLDSIFREYSPDVVFHAAAHKHVPLMEYSPSEAIKNNVFGTLNTAEVADKHSVKRFVLISTDKAVNPTNIMGASKRMCEMIVQAMDRVSDTEFVAVRFGNVLGSNGSVIPLFKKQIERGGPITVTHRDITRFFMTIPEAAQLVMQAGAYAQGGEVFVLDMGKPVKIYDLALDLIKLSGLKVGIDIDIEVTGLRPGEKLYEELLMDEEGLRKTTHNKIFIGRPSEINIQELREKLDELRFIIDKDGKVEIAKKISEIVTTYDNSKFVDEDKMLI</sequence>
<feature type="transmembrane region" description="Helical" evidence="2">
    <location>
        <begin position="12"/>
        <end position="30"/>
    </location>
</feature>
<evidence type="ECO:0000259" key="3">
    <source>
        <dbReference type="Pfam" id="PF02719"/>
    </source>
</evidence>
<reference evidence="4 5" key="1">
    <citation type="submission" date="2021-03" db="EMBL/GenBank/DDBJ databases">
        <title>Genomic Encyclopedia of Type Strains, Phase IV (KMG-IV): sequencing the most valuable type-strain genomes for metagenomic binning, comparative biology and taxonomic classification.</title>
        <authorList>
            <person name="Goeker M."/>
        </authorList>
    </citation>
    <scope>NUCLEOTIDE SEQUENCE [LARGE SCALE GENOMIC DNA]</scope>
    <source>
        <strain evidence="4 5">DSM 6139</strain>
    </source>
</reference>
<feature type="transmembrane region" description="Helical" evidence="2">
    <location>
        <begin position="77"/>
        <end position="98"/>
    </location>
</feature>
<comment type="similarity">
    <text evidence="1">Belongs to the polysaccharide synthase family.</text>
</comment>
<dbReference type="CDD" id="cd05237">
    <property type="entry name" value="UDP_invert_4-6DH_SDR_e"/>
    <property type="match status" value="1"/>
</dbReference>
<evidence type="ECO:0000256" key="1">
    <source>
        <dbReference type="ARBA" id="ARBA00007430"/>
    </source>
</evidence>
<keyword evidence="5" id="KW-1185">Reference proteome</keyword>
<dbReference type="Proteomes" id="UP001519271">
    <property type="component" value="Unassembled WGS sequence"/>
</dbReference>
<dbReference type="Pfam" id="PF02719">
    <property type="entry name" value="Polysacc_synt_2"/>
    <property type="match status" value="1"/>
</dbReference>
<dbReference type="Gene3D" id="3.40.50.720">
    <property type="entry name" value="NAD(P)-binding Rossmann-like Domain"/>
    <property type="match status" value="2"/>
</dbReference>
<feature type="domain" description="Polysaccharide biosynthesis protein CapD-like" evidence="3">
    <location>
        <begin position="286"/>
        <end position="568"/>
    </location>
</feature>
<dbReference type="InterPro" id="IPR051203">
    <property type="entry name" value="Polysaccharide_Synthase-Rel"/>
</dbReference>
<organism evidence="4 5">
    <name type="scientific">Youngiibacter multivorans</name>
    <dbReference type="NCBI Taxonomy" id="937251"/>
    <lineage>
        <taxon>Bacteria</taxon>
        <taxon>Bacillati</taxon>
        <taxon>Bacillota</taxon>
        <taxon>Clostridia</taxon>
        <taxon>Eubacteriales</taxon>
        <taxon>Clostridiaceae</taxon>
        <taxon>Youngiibacter</taxon>
    </lineage>
</organism>
<dbReference type="Pfam" id="PF13727">
    <property type="entry name" value="CoA_binding_3"/>
    <property type="match status" value="1"/>
</dbReference>
<evidence type="ECO:0000256" key="2">
    <source>
        <dbReference type="SAM" id="Phobius"/>
    </source>
</evidence>
<evidence type="ECO:0000313" key="4">
    <source>
        <dbReference type="EMBL" id="MBP1919021.1"/>
    </source>
</evidence>
<dbReference type="PANTHER" id="PTHR43318">
    <property type="entry name" value="UDP-N-ACETYLGLUCOSAMINE 4,6-DEHYDRATASE"/>
    <property type="match status" value="1"/>
</dbReference>
<keyword evidence="2" id="KW-0472">Membrane</keyword>
<comment type="caution">
    <text evidence="4">The sequence shown here is derived from an EMBL/GenBank/DDBJ whole genome shotgun (WGS) entry which is preliminary data.</text>
</comment>